<evidence type="ECO:0000313" key="1">
    <source>
        <dbReference type="EMBL" id="KAI9915153.1"/>
    </source>
</evidence>
<dbReference type="Proteomes" id="UP001163321">
    <property type="component" value="Chromosome 3"/>
</dbReference>
<comment type="caution">
    <text evidence="1">The sequence shown here is derived from an EMBL/GenBank/DDBJ whole genome shotgun (WGS) entry which is preliminary data.</text>
</comment>
<protein>
    <submittedName>
        <fullName evidence="1">Uncharacterized protein</fullName>
    </submittedName>
</protein>
<proteinExistence type="predicted"/>
<dbReference type="EMBL" id="CM047582">
    <property type="protein sequence ID" value="KAI9915153.1"/>
    <property type="molecule type" value="Genomic_DNA"/>
</dbReference>
<keyword evidence="2" id="KW-1185">Reference proteome</keyword>
<gene>
    <name evidence="1" type="ORF">PsorP6_007986</name>
</gene>
<reference evidence="1 2" key="1">
    <citation type="journal article" date="2022" name="bioRxiv">
        <title>The genome of the oomycete Peronosclerospora sorghi, a cosmopolitan pathogen of maize and sorghum, is inflated with dispersed pseudogenes.</title>
        <authorList>
            <person name="Fletcher K."/>
            <person name="Martin F."/>
            <person name="Isakeit T."/>
            <person name="Cavanaugh K."/>
            <person name="Magill C."/>
            <person name="Michelmore R."/>
        </authorList>
    </citation>
    <scope>NUCLEOTIDE SEQUENCE [LARGE SCALE GENOMIC DNA]</scope>
    <source>
        <strain evidence="1">P6</strain>
    </source>
</reference>
<sequence length="104" mass="12169">MRAKVQKNLVAENLARRESRHVQNTTGTWSLVRGVPCGFVGSFALAHGRRTRCVFFRLATWLHDLWIPDPEPFLCRRGSIFCNHLHRSTVKKVKIARTTRRTRW</sequence>
<organism evidence="1 2">
    <name type="scientific">Peronosclerospora sorghi</name>
    <dbReference type="NCBI Taxonomy" id="230839"/>
    <lineage>
        <taxon>Eukaryota</taxon>
        <taxon>Sar</taxon>
        <taxon>Stramenopiles</taxon>
        <taxon>Oomycota</taxon>
        <taxon>Peronosporomycetes</taxon>
        <taxon>Peronosporales</taxon>
        <taxon>Peronosporaceae</taxon>
        <taxon>Peronosclerospora</taxon>
    </lineage>
</organism>
<name>A0ACC0WB37_9STRA</name>
<evidence type="ECO:0000313" key="2">
    <source>
        <dbReference type="Proteomes" id="UP001163321"/>
    </source>
</evidence>
<accession>A0ACC0WB37</accession>